<feature type="transmembrane region" description="Helical" evidence="7">
    <location>
        <begin position="428"/>
        <end position="447"/>
    </location>
</feature>
<keyword evidence="4 7" id="KW-0812">Transmembrane</keyword>
<protein>
    <submittedName>
        <fullName evidence="10">NupC/NupG family nucleoside CNT transporter</fullName>
    </submittedName>
</protein>
<evidence type="ECO:0000313" key="11">
    <source>
        <dbReference type="Proteomes" id="UP001296921"/>
    </source>
</evidence>
<feature type="transmembrane region" description="Helical" evidence="7">
    <location>
        <begin position="155"/>
        <end position="174"/>
    </location>
</feature>
<feature type="domain" description="Concentrative nucleoside transporter C-terminal" evidence="9">
    <location>
        <begin position="242"/>
        <end position="444"/>
    </location>
</feature>
<keyword evidence="11" id="KW-1185">Reference proteome</keyword>
<dbReference type="InterPro" id="IPR011657">
    <property type="entry name" value="CNT_C_dom"/>
</dbReference>
<gene>
    <name evidence="10" type="ORF">I2494_09020</name>
</gene>
<evidence type="ECO:0000313" key="10">
    <source>
        <dbReference type="EMBL" id="MBK5143857.1"/>
    </source>
</evidence>
<feature type="transmembrane region" description="Helical" evidence="7">
    <location>
        <begin position="215"/>
        <end position="234"/>
    </location>
</feature>
<keyword evidence="3" id="KW-1003">Cell membrane</keyword>
<reference evidence="10 11" key="1">
    <citation type="submission" date="2020-11" db="EMBL/GenBank/DDBJ databases">
        <title>Insectihabitans protaetiae gen. nov. sp. nov. and Insectihabitans allomyrinae sp. nov., isolated from larvae of Protaetia brevitarsis seulensis and Allomyrina dichotoma, respectively.</title>
        <authorList>
            <person name="Lee S.D."/>
            <person name="Byeon Y.-S."/>
            <person name="Kim S.-M."/>
            <person name="Yang H.L."/>
            <person name="Kim I.S."/>
        </authorList>
    </citation>
    <scope>NUCLEOTIDE SEQUENCE [LARGE SCALE GENOMIC DNA]</scope>
    <source>
        <strain evidence="10 11">BWR-B9</strain>
    </source>
</reference>
<feature type="transmembrane region" description="Helical" evidence="7">
    <location>
        <begin position="20"/>
        <end position="39"/>
    </location>
</feature>
<comment type="subcellular location">
    <subcellularLocation>
        <location evidence="1">Cell membrane</location>
        <topology evidence="1">Multi-pass membrane protein</topology>
    </subcellularLocation>
</comment>
<evidence type="ECO:0000256" key="7">
    <source>
        <dbReference type="SAM" id="Phobius"/>
    </source>
</evidence>
<dbReference type="Pfam" id="PF07662">
    <property type="entry name" value="Nucleos_tra2_C"/>
    <property type="match status" value="1"/>
</dbReference>
<evidence type="ECO:0000259" key="9">
    <source>
        <dbReference type="Pfam" id="PF07662"/>
    </source>
</evidence>
<feature type="transmembrane region" description="Helical" evidence="7">
    <location>
        <begin position="106"/>
        <end position="124"/>
    </location>
</feature>
<dbReference type="InterPro" id="IPR008276">
    <property type="entry name" value="C_nuclsd_transpt"/>
</dbReference>
<dbReference type="InterPro" id="IPR002668">
    <property type="entry name" value="CNT_N_dom"/>
</dbReference>
<keyword evidence="5 7" id="KW-1133">Transmembrane helix</keyword>
<dbReference type="Proteomes" id="UP001296921">
    <property type="component" value="Unassembled WGS sequence"/>
</dbReference>
<evidence type="ECO:0000259" key="8">
    <source>
        <dbReference type="Pfam" id="PF01773"/>
    </source>
</evidence>
<keyword evidence="6 7" id="KW-0472">Membrane</keyword>
<organism evidence="10 11">
    <name type="scientific">Limnobaculum allomyrinae</name>
    <dbReference type="NCBI Taxonomy" id="2791986"/>
    <lineage>
        <taxon>Bacteria</taxon>
        <taxon>Pseudomonadati</taxon>
        <taxon>Pseudomonadota</taxon>
        <taxon>Gammaproteobacteria</taxon>
        <taxon>Enterobacterales</taxon>
        <taxon>Budviciaceae</taxon>
        <taxon>Limnobaculum</taxon>
    </lineage>
</organism>
<evidence type="ECO:0000256" key="1">
    <source>
        <dbReference type="ARBA" id="ARBA00004651"/>
    </source>
</evidence>
<feature type="transmembrane region" description="Helical" evidence="7">
    <location>
        <begin position="388"/>
        <end position="407"/>
    </location>
</feature>
<evidence type="ECO:0000256" key="6">
    <source>
        <dbReference type="ARBA" id="ARBA00023136"/>
    </source>
</evidence>
<evidence type="ECO:0000256" key="5">
    <source>
        <dbReference type="ARBA" id="ARBA00022989"/>
    </source>
</evidence>
<comment type="similarity">
    <text evidence="2">Belongs to the concentrative nucleoside transporter (CNT) (TC 2.A.41) family.</text>
</comment>
<sequence length="448" mass="48831">MPRCLFYPLYWLSRITEFSVKYLIGIAGIIVILALALLASNNRKKVRYPYIFIMLGLQCLLAFLLLNTTGGSTLIGGIASIFDKLLKYAAEGANFVFGGLLNENKFSFFIMVLMPIVFISALIGIMQYIHLPSRVIIILSTLLRKIGLIKSNESASFLGQSFLTMIIKGIGILLSKVNGMGKLESYNAVASAILGQSEVFISVKKSLGFLPQHRLYTLCTSAMSTISMSIVGAYMTLLDPVYVVTAIVLNLFGGFIIASMINPYRVDPEEDVLEVLAEEKQSFFEMLGEYILDGFKVAIIVGAMLVGFIAIIAMINAIFSYLFGISFQDFLGYVFSPLAFLVGIPWDEAVSAGSLMGTKLVSNEFVAMDQLKQGLDNGTFLFSEHTKAIISVFLVSFTNFSSIGIISGAIKALNPQQGNVASRFGLKLLYGATLVSFLSAAIVGLIHH</sequence>
<feature type="transmembrane region" description="Helical" evidence="7">
    <location>
        <begin position="297"/>
        <end position="323"/>
    </location>
</feature>
<feature type="transmembrane region" description="Helical" evidence="7">
    <location>
        <begin position="330"/>
        <end position="346"/>
    </location>
</feature>
<evidence type="ECO:0000256" key="3">
    <source>
        <dbReference type="ARBA" id="ARBA00022475"/>
    </source>
</evidence>
<feature type="domain" description="Concentrative nucleoside transporter N-terminal" evidence="8">
    <location>
        <begin position="27"/>
        <end position="100"/>
    </location>
</feature>
<dbReference type="EMBL" id="JADRCR010000004">
    <property type="protein sequence ID" value="MBK5143857.1"/>
    <property type="molecule type" value="Genomic_DNA"/>
</dbReference>
<feature type="transmembrane region" description="Helical" evidence="7">
    <location>
        <begin position="241"/>
        <end position="261"/>
    </location>
</feature>
<proteinExistence type="inferred from homology"/>
<name>A0ABS1IQ22_9GAMM</name>
<dbReference type="Pfam" id="PF01773">
    <property type="entry name" value="Nucleos_tra2_N"/>
    <property type="match status" value="1"/>
</dbReference>
<dbReference type="PANTHER" id="PTHR10590:SF13">
    <property type="entry name" value="NUCLEOSIDE PERMEASE NUPC"/>
    <property type="match status" value="1"/>
</dbReference>
<evidence type="ECO:0000256" key="2">
    <source>
        <dbReference type="ARBA" id="ARBA00009033"/>
    </source>
</evidence>
<comment type="caution">
    <text evidence="10">The sequence shown here is derived from an EMBL/GenBank/DDBJ whole genome shotgun (WGS) entry which is preliminary data.</text>
</comment>
<accession>A0ABS1IQ22</accession>
<dbReference type="PANTHER" id="PTHR10590">
    <property type="entry name" value="SODIUM/NUCLEOSIDE COTRANSPORTER"/>
    <property type="match status" value="1"/>
</dbReference>
<evidence type="ECO:0000256" key="4">
    <source>
        <dbReference type="ARBA" id="ARBA00022692"/>
    </source>
</evidence>